<feature type="compositionally biased region" description="Basic and acidic residues" evidence="1">
    <location>
        <begin position="502"/>
        <end position="516"/>
    </location>
</feature>
<feature type="compositionally biased region" description="Low complexity" evidence="1">
    <location>
        <begin position="392"/>
        <end position="404"/>
    </location>
</feature>
<reference evidence="4" key="1">
    <citation type="submission" date="2015-02" db="EMBL/GenBank/DDBJ databases">
        <authorList>
            <person name="Gon?alves P."/>
        </authorList>
    </citation>
    <scope>NUCLEOTIDE SEQUENCE [LARGE SCALE GENOMIC DNA]</scope>
</reference>
<dbReference type="PANTHER" id="PTHR21456:SF1">
    <property type="entry name" value="C2 NT-TYPE DOMAIN-CONTAINING PROTEIN"/>
    <property type="match status" value="1"/>
</dbReference>
<evidence type="ECO:0000259" key="2">
    <source>
        <dbReference type="PROSITE" id="PS51840"/>
    </source>
</evidence>
<dbReference type="PANTHER" id="PTHR21456">
    <property type="entry name" value="FAMILY WITH SEQUENCE SIMILARITY 102"/>
    <property type="match status" value="1"/>
</dbReference>
<proteinExistence type="predicted"/>
<sequence length="771" mass="81305">MGLADRLGLSRTATFVATVHVHELLQVPLVNAKFRIKWRFKGATTTGAAAAALADSDDSSAHPHLAHLADAGKRFLHPRTALRAASSSSGPAADERARRVSSGQWDSDGADGVPAGPEGAFRSPSRSPPMSPSQDPRTPNPNLTPGLSSFPFTSPFAANPETLYSRPERMQTFESAGTAISGFSGGEDGTFPRRRGGADLYHASPPTAHARQPEPKGSTTFIPLRSHTATFNRDITCAVQIPLRQIGQTGRYQLQPSPVRLAIKQEVIGDDGKKEERTGVVVLDLSQFVHSGRGVEAEPKARRYLLQDCKTNAVLKVTVKMEWIDGERDFVAPTLRSGQVVSSSAAAKSLASSSNSPANRSSASLLSRKTGSPAASSQRGTNSFSGSSGMARSTSTVSSATSSVRTEEASPTNSAAPSRSSKDRDPSSRVVGPNGRRKGWHPPSSAFSSCPAPTLLGGSNVGERNASDIIETIFNRPARTPRLGSAPWSGSRPDTLSLLPGGERDQTFNPKEKLSEPMEVNNSSSGKLKKAGKAWSIRSGRSARSVNKDKSRGKSKDQGGEPPSRQGSLDVDHSTQRHSVPHASGIDVELSVQPPTPDILTYSRPPSFNSRIPPSFASTPSTNRPPPPSQPPPPRPPSPSEPSGMFRRPSLSASSTRALSVRWGDDPNPNSSMATSAAPPPPSITPTSRPQRRERSNDECTGSSAKSTASVHPGLGLATTERGGANPPSRASSFTNVVTPPSPKKQPPTENGAGQGEPTAPGGNDWGKSWD</sequence>
<feature type="compositionally biased region" description="Polar residues" evidence="1">
    <location>
        <begin position="729"/>
        <end position="739"/>
    </location>
</feature>
<dbReference type="EMBL" id="CENE01000006">
    <property type="protein sequence ID" value="CEQ40340.1"/>
    <property type="molecule type" value="Genomic_DNA"/>
</dbReference>
<accession>A0A0D6EL42</accession>
<keyword evidence="4" id="KW-1185">Reference proteome</keyword>
<protein>
    <submittedName>
        <fullName evidence="3">SPOSA6832_01950-mRNA-1:cds</fullName>
    </submittedName>
</protein>
<feature type="region of interest" description="Disordered" evidence="1">
    <location>
        <begin position="478"/>
        <end position="771"/>
    </location>
</feature>
<evidence type="ECO:0000313" key="3">
    <source>
        <dbReference type="EMBL" id="CEQ40340.1"/>
    </source>
</evidence>
<organism evidence="3 4">
    <name type="scientific">Sporidiobolus salmonicolor</name>
    <name type="common">Yeast-like fungus</name>
    <name type="synonym">Sporobolomyces salmonicolor</name>
    <dbReference type="NCBI Taxonomy" id="5005"/>
    <lineage>
        <taxon>Eukaryota</taxon>
        <taxon>Fungi</taxon>
        <taxon>Dikarya</taxon>
        <taxon>Basidiomycota</taxon>
        <taxon>Pucciniomycotina</taxon>
        <taxon>Microbotryomycetes</taxon>
        <taxon>Sporidiobolales</taxon>
        <taxon>Sporidiobolaceae</taxon>
        <taxon>Sporobolomyces</taxon>
    </lineage>
</organism>
<dbReference type="Pfam" id="PF10358">
    <property type="entry name" value="NT-C2"/>
    <property type="match status" value="1"/>
</dbReference>
<dbReference type="Proteomes" id="UP000243876">
    <property type="component" value="Unassembled WGS sequence"/>
</dbReference>
<evidence type="ECO:0000313" key="4">
    <source>
        <dbReference type="Proteomes" id="UP000243876"/>
    </source>
</evidence>
<feature type="compositionally biased region" description="Polar residues" evidence="1">
    <location>
        <begin position="140"/>
        <end position="152"/>
    </location>
</feature>
<feature type="compositionally biased region" description="Pro residues" evidence="1">
    <location>
        <begin position="623"/>
        <end position="640"/>
    </location>
</feature>
<evidence type="ECO:0000256" key="1">
    <source>
        <dbReference type="SAM" id="MobiDB-lite"/>
    </source>
</evidence>
<dbReference type="AlphaFoldDB" id="A0A0D6EL42"/>
<feature type="compositionally biased region" description="Basic and acidic residues" evidence="1">
    <location>
        <begin position="546"/>
        <end position="559"/>
    </location>
</feature>
<dbReference type="PROSITE" id="PS51840">
    <property type="entry name" value="C2_NT"/>
    <property type="match status" value="1"/>
</dbReference>
<dbReference type="OrthoDB" id="3365224at2759"/>
<feature type="region of interest" description="Disordered" evidence="1">
    <location>
        <begin position="82"/>
        <end position="160"/>
    </location>
</feature>
<name>A0A0D6EL42_SPOSA</name>
<dbReference type="InterPro" id="IPR019448">
    <property type="entry name" value="NT-C2"/>
</dbReference>
<feature type="compositionally biased region" description="Low complexity" evidence="1">
    <location>
        <begin position="667"/>
        <end position="677"/>
    </location>
</feature>
<feature type="compositionally biased region" description="Polar residues" evidence="1">
    <location>
        <begin position="699"/>
        <end position="710"/>
    </location>
</feature>
<dbReference type="InterPro" id="IPR039931">
    <property type="entry name" value="EEIG1/2-like"/>
</dbReference>
<feature type="compositionally biased region" description="Low complexity" evidence="1">
    <location>
        <begin position="442"/>
        <end position="452"/>
    </location>
</feature>
<feature type="compositionally biased region" description="Polar residues" evidence="1">
    <location>
        <begin position="373"/>
        <end position="391"/>
    </location>
</feature>
<gene>
    <name evidence="3" type="primary">SPOSA6832_01950</name>
</gene>
<feature type="region of interest" description="Disordered" evidence="1">
    <location>
        <begin position="349"/>
        <end position="452"/>
    </location>
</feature>
<feature type="compositionally biased region" description="Low complexity" evidence="1">
    <location>
        <begin position="349"/>
        <end position="369"/>
    </location>
</feature>
<feature type="domain" description="C2 NT-type" evidence="2">
    <location>
        <begin position="5"/>
        <end position="323"/>
    </location>
</feature>